<evidence type="ECO:0000313" key="14">
    <source>
        <dbReference type="EMBL" id="KAK9826478.1"/>
    </source>
</evidence>
<feature type="transmembrane region" description="Helical" evidence="11">
    <location>
        <begin position="643"/>
        <end position="670"/>
    </location>
</feature>
<dbReference type="InterPro" id="IPR051949">
    <property type="entry name" value="Cation_Transport_ATPase"/>
</dbReference>
<sequence>MALVALIAVAGAASAAAGSLAPSAALLADRTAAAATAGVYCLAGVPEALDLCFALTAGRIDTHVLMTLAVLGTLAIGSALEGALLLVLFHTSHAVEHALTARARGGLGDLAARVPDAATVLDAPTAGAEPDLATARSVAAADVAVGQLMLVRPGEQVALDGEVVWGEALVSSEHVTGEAMPTRVCAGARLPAGARDHDGALILAATAAASESTPARIARLTATAQAQRPQLRRWLDAFGEAYSRGVILAAAGAFAWLLASGVPLLGDGVSRGAAYRALGLLTAASPCALVAVPLAYVSAIAAIASRGVLVKGGRVLDALAACSTVALDKTGTLTTGVLVATSMLAPAAAAAHHRSASSMHSGGSAWAERVLARGSAEDAAALGAAVALSRLSRHPVSGALANLGASLGGRLPAVAVTDFRLIPGAGVEGAIARRGGKHIVRFGAADWAAAGLPPALRGEVAAAAARLGSGGAVSALVELGSPGDRPPLVRLFTFEDELRPNAAATVAALQRGIWRGRQASGDRMRVLMLTGDTAASARRVAAAAGIKDVQAGLAPEQKLAAVQAAREAGAGSARGAGVIMVGDGINDAPALAAADVGVAVADAPSDAAAAAADVLLLAGAGVTELPLLLRVAAQTRAVLTQNLVLAIGSIAALALPAVLGFIPLGVAVALHEGSTVVDGVPGGEAAVAAPVAAAVRAAADAGESGARGLSPGWVPAPTAA</sequence>
<dbReference type="Gene3D" id="3.40.50.1000">
    <property type="entry name" value="HAD superfamily/HAD-like"/>
    <property type="match status" value="1"/>
</dbReference>
<evidence type="ECO:0000256" key="6">
    <source>
        <dbReference type="ARBA" id="ARBA00022840"/>
    </source>
</evidence>
<comment type="similarity">
    <text evidence="2 11">Belongs to the cation transport ATPase (P-type) (TC 3.A.3) family. Type IB subfamily.</text>
</comment>
<proteinExistence type="inferred from homology"/>
<gene>
    <name evidence="14" type="ORF">WJX81_003446</name>
</gene>
<evidence type="ECO:0000256" key="1">
    <source>
        <dbReference type="ARBA" id="ARBA00004141"/>
    </source>
</evidence>
<dbReference type="InterPro" id="IPR023299">
    <property type="entry name" value="ATPase_P-typ_cyto_dom_N"/>
</dbReference>
<keyword evidence="4 11" id="KW-0479">Metal-binding</keyword>
<dbReference type="GO" id="GO:0046872">
    <property type="term" value="F:metal ion binding"/>
    <property type="evidence" value="ECO:0007669"/>
    <property type="project" value="UniProtKB-KW"/>
</dbReference>
<reference evidence="14 15" key="1">
    <citation type="journal article" date="2024" name="Nat. Commun.">
        <title>Phylogenomics reveals the evolutionary origins of lichenization in chlorophyte algae.</title>
        <authorList>
            <person name="Puginier C."/>
            <person name="Libourel C."/>
            <person name="Otte J."/>
            <person name="Skaloud P."/>
            <person name="Haon M."/>
            <person name="Grisel S."/>
            <person name="Petersen M."/>
            <person name="Berrin J.G."/>
            <person name="Delaux P.M."/>
            <person name="Dal Grande F."/>
            <person name="Keller J."/>
        </authorList>
    </citation>
    <scope>NUCLEOTIDE SEQUENCE [LARGE SCALE GENOMIC DNA]</scope>
    <source>
        <strain evidence="14 15">SAG 245.80</strain>
    </source>
</reference>
<feature type="domain" description="P-type ATPase A" evidence="13">
    <location>
        <begin position="134"/>
        <end position="221"/>
    </location>
</feature>
<dbReference type="NCBIfam" id="TIGR01525">
    <property type="entry name" value="ATPase-IB_hvy"/>
    <property type="match status" value="1"/>
</dbReference>
<organism evidence="14 15">
    <name type="scientific">Elliptochloris bilobata</name>
    <dbReference type="NCBI Taxonomy" id="381761"/>
    <lineage>
        <taxon>Eukaryota</taxon>
        <taxon>Viridiplantae</taxon>
        <taxon>Chlorophyta</taxon>
        <taxon>core chlorophytes</taxon>
        <taxon>Trebouxiophyceae</taxon>
        <taxon>Trebouxiophyceae incertae sedis</taxon>
        <taxon>Elliptochloris clade</taxon>
        <taxon>Elliptochloris</taxon>
    </lineage>
</organism>
<feature type="chain" id="PRO_5043351530" description="P-type ATPase A domain-containing protein" evidence="12">
    <location>
        <begin position="18"/>
        <end position="720"/>
    </location>
</feature>
<feature type="transmembrane region" description="Helical" evidence="11">
    <location>
        <begin position="279"/>
        <end position="304"/>
    </location>
</feature>
<dbReference type="AlphaFoldDB" id="A0AAW1QZ51"/>
<keyword evidence="10 11" id="KW-0472">Membrane</keyword>
<evidence type="ECO:0000256" key="4">
    <source>
        <dbReference type="ARBA" id="ARBA00022723"/>
    </source>
</evidence>
<evidence type="ECO:0000256" key="5">
    <source>
        <dbReference type="ARBA" id="ARBA00022741"/>
    </source>
</evidence>
<evidence type="ECO:0000256" key="10">
    <source>
        <dbReference type="ARBA" id="ARBA00023136"/>
    </source>
</evidence>
<dbReference type="InterPro" id="IPR036412">
    <property type="entry name" value="HAD-like_sf"/>
</dbReference>
<dbReference type="PANTHER" id="PTHR43079:SF1">
    <property type="entry name" value="CADMIUM_ZINC-TRANSPORTING ATPASE HMA1, CHLOROPLASTIC-RELATED"/>
    <property type="match status" value="1"/>
</dbReference>
<feature type="transmembrane region" description="Helical" evidence="11">
    <location>
        <begin position="241"/>
        <end position="259"/>
    </location>
</feature>
<evidence type="ECO:0000313" key="15">
    <source>
        <dbReference type="Proteomes" id="UP001445335"/>
    </source>
</evidence>
<evidence type="ECO:0000259" key="13">
    <source>
        <dbReference type="Pfam" id="PF00122"/>
    </source>
</evidence>
<keyword evidence="6 11" id="KW-0067">ATP-binding</keyword>
<keyword evidence="12" id="KW-0732">Signal</keyword>
<dbReference type="Proteomes" id="UP001445335">
    <property type="component" value="Unassembled WGS sequence"/>
</dbReference>
<dbReference type="Gene3D" id="2.70.150.10">
    <property type="entry name" value="Calcium-transporting ATPase, cytoplasmic transduction domain A"/>
    <property type="match status" value="1"/>
</dbReference>
<dbReference type="InterPro" id="IPR001757">
    <property type="entry name" value="P_typ_ATPase"/>
</dbReference>
<evidence type="ECO:0000256" key="7">
    <source>
        <dbReference type="ARBA" id="ARBA00022842"/>
    </source>
</evidence>
<keyword evidence="9 11" id="KW-1133">Transmembrane helix</keyword>
<dbReference type="GO" id="GO:0016887">
    <property type="term" value="F:ATP hydrolysis activity"/>
    <property type="evidence" value="ECO:0007669"/>
    <property type="project" value="InterPro"/>
</dbReference>
<dbReference type="PRINTS" id="PR00119">
    <property type="entry name" value="CATATPASE"/>
</dbReference>
<evidence type="ECO:0000256" key="9">
    <source>
        <dbReference type="ARBA" id="ARBA00022989"/>
    </source>
</evidence>
<dbReference type="InterPro" id="IPR008250">
    <property type="entry name" value="ATPase_P-typ_transduc_dom_A_sf"/>
</dbReference>
<evidence type="ECO:0000256" key="3">
    <source>
        <dbReference type="ARBA" id="ARBA00022692"/>
    </source>
</evidence>
<dbReference type="PANTHER" id="PTHR43079">
    <property type="entry name" value="PROBABLE CADMIUM/ZINC-TRANSPORTING ATPASE HMA1"/>
    <property type="match status" value="1"/>
</dbReference>
<dbReference type="InterPro" id="IPR027256">
    <property type="entry name" value="P-typ_ATPase_IB"/>
</dbReference>
<dbReference type="InterPro" id="IPR018303">
    <property type="entry name" value="ATPase_P-typ_P_site"/>
</dbReference>
<evidence type="ECO:0000256" key="12">
    <source>
        <dbReference type="SAM" id="SignalP"/>
    </source>
</evidence>
<dbReference type="Gene3D" id="3.40.1110.10">
    <property type="entry name" value="Calcium-transporting ATPase, cytoplasmic domain N"/>
    <property type="match status" value="1"/>
</dbReference>
<keyword evidence="5 11" id="KW-0547">Nucleotide-binding</keyword>
<dbReference type="SUPFAM" id="SSF56784">
    <property type="entry name" value="HAD-like"/>
    <property type="match status" value="1"/>
</dbReference>
<dbReference type="NCBIfam" id="TIGR01494">
    <property type="entry name" value="ATPase_P-type"/>
    <property type="match status" value="2"/>
</dbReference>
<evidence type="ECO:0000256" key="8">
    <source>
        <dbReference type="ARBA" id="ARBA00022967"/>
    </source>
</evidence>
<comment type="caution">
    <text evidence="14">The sequence shown here is derived from an EMBL/GenBank/DDBJ whole genome shotgun (WGS) entry which is preliminary data.</text>
</comment>
<keyword evidence="7" id="KW-0460">Magnesium</keyword>
<comment type="subcellular location">
    <subcellularLocation>
        <location evidence="1">Membrane</location>
        <topology evidence="1">Multi-pass membrane protein</topology>
    </subcellularLocation>
</comment>
<dbReference type="Pfam" id="PF00702">
    <property type="entry name" value="Hydrolase"/>
    <property type="match status" value="1"/>
</dbReference>
<dbReference type="Pfam" id="PF00122">
    <property type="entry name" value="E1-E2_ATPase"/>
    <property type="match status" value="1"/>
</dbReference>
<keyword evidence="15" id="KW-1185">Reference proteome</keyword>
<feature type="signal peptide" evidence="12">
    <location>
        <begin position="1"/>
        <end position="17"/>
    </location>
</feature>
<dbReference type="SUPFAM" id="SSF81653">
    <property type="entry name" value="Calcium ATPase, transduction domain A"/>
    <property type="match status" value="1"/>
</dbReference>
<dbReference type="EMBL" id="JALJOU010000064">
    <property type="protein sequence ID" value="KAK9826478.1"/>
    <property type="molecule type" value="Genomic_DNA"/>
</dbReference>
<keyword evidence="3 11" id="KW-0812">Transmembrane</keyword>
<dbReference type="InterPro" id="IPR023214">
    <property type="entry name" value="HAD_sf"/>
</dbReference>
<evidence type="ECO:0000256" key="11">
    <source>
        <dbReference type="RuleBase" id="RU362081"/>
    </source>
</evidence>
<keyword evidence="8" id="KW-1278">Translocase</keyword>
<dbReference type="InterPro" id="IPR059000">
    <property type="entry name" value="ATPase_P-type_domA"/>
</dbReference>
<evidence type="ECO:0000256" key="2">
    <source>
        <dbReference type="ARBA" id="ARBA00006024"/>
    </source>
</evidence>
<protein>
    <recommendedName>
        <fullName evidence="13">P-type ATPase A domain-containing protein</fullName>
    </recommendedName>
</protein>
<dbReference type="PROSITE" id="PS00154">
    <property type="entry name" value="ATPASE_E1_E2"/>
    <property type="match status" value="1"/>
</dbReference>
<name>A0AAW1QZ51_9CHLO</name>
<dbReference type="SUPFAM" id="SSF81660">
    <property type="entry name" value="Metal cation-transporting ATPase, ATP-binding domain N"/>
    <property type="match status" value="1"/>
</dbReference>
<dbReference type="GO" id="GO:0019829">
    <property type="term" value="F:ATPase-coupled monoatomic cation transmembrane transporter activity"/>
    <property type="evidence" value="ECO:0007669"/>
    <property type="project" value="InterPro"/>
</dbReference>
<dbReference type="GO" id="GO:0005524">
    <property type="term" value="F:ATP binding"/>
    <property type="evidence" value="ECO:0007669"/>
    <property type="project" value="UniProtKB-UniRule"/>
</dbReference>
<feature type="transmembrane region" description="Helical" evidence="11">
    <location>
        <begin position="64"/>
        <end position="89"/>
    </location>
</feature>
<accession>A0AAW1QZ51</accession>
<dbReference type="GO" id="GO:0016020">
    <property type="term" value="C:membrane"/>
    <property type="evidence" value="ECO:0007669"/>
    <property type="project" value="UniProtKB-SubCell"/>
</dbReference>